<evidence type="ECO:0000313" key="3">
    <source>
        <dbReference type="Proteomes" id="UP001283361"/>
    </source>
</evidence>
<feature type="compositionally biased region" description="Pro residues" evidence="1">
    <location>
        <begin position="84"/>
        <end position="96"/>
    </location>
</feature>
<comment type="caution">
    <text evidence="2">The sequence shown here is derived from an EMBL/GenBank/DDBJ whole genome shotgun (WGS) entry which is preliminary data.</text>
</comment>
<dbReference type="Proteomes" id="UP001283361">
    <property type="component" value="Unassembled WGS sequence"/>
</dbReference>
<dbReference type="AlphaFoldDB" id="A0AAE0YBS9"/>
<dbReference type="EMBL" id="JAWDGP010006558">
    <property type="protein sequence ID" value="KAK3738990.1"/>
    <property type="molecule type" value="Genomic_DNA"/>
</dbReference>
<evidence type="ECO:0000256" key="1">
    <source>
        <dbReference type="SAM" id="MobiDB-lite"/>
    </source>
</evidence>
<accession>A0AAE0YBS9</accession>
<proteinExistence type="predicted"/>
<protein>
    <submittedName>
        <fullName evidence="2">Uncharacterized protein</fullName>
    </submittedName>
</protein>
<gene>
    <name evidence="2" type="ORF">RRG08_019448</name>
</gene>
<reference evidence="2" key="1">
    <citation type="journal article" date="2023" name="G3 (Bethesda)">
        <title>A reference genome for the long-term kleptoplast-retaining sea slug Elysia crispata morphotype clarki.</title>
        <authorList>
            <person name="Eastman K.E."/>
            <person name="Pendleton A.L."/>
            <person name="Shaikh M.A."/>
            <person name="Suttiyut T."/>
            <person name="Ogas R."/>
            <person name="Tomko P."/>
            <person name="Gavelis G."/>
            <person name="Widhalm J.R."/>
            <person name="Wisecaver J.H."/>
        </authorList>
    </citation>
    <scope>NUCLEOTIDE SEQUENCE</scope>
    <source>
        <strain evidence="2">ECLA1</strain>
    </source>
</reference>
<keyword evidence="3" id="KW-1185">Reference proteome</keyword>
<feature type="region of interest" description="Disordered" evidence="1">
    <location>
        <begin position="67"/>
        <end position="96"/>
    </location>
</feature>
<sequence length="96" mass="10490">MRKGKVSIGAVFVPAGVCVCGCVDYVKPSRTGSERRNELIKLLSQNPLIIVCSMHCPGPWCRPPHQPPEYPTRTWPETDLLTPSPTPSPPSPLLLS</sequence>
<organism evidence="2 3">
    <name type="scientific">Elysia crispata</name>
    <name type="common">lettuce slug</name>
    <dbReference type="NCBI Taxonomy" id="231223"/>
    <lineage>
        <taxon>Eukaryota</taxon>
        <taxon>Metazoa</taxon>
        <taxon>Spiralia</taxon>
        <taxon>Lophotrochozoa</taxon>
        <taxon>Mollusca</taxon>
        <taxon>Gastropoda</taxon>
        <taxon>Heterobranchia</taxon>
        <taxon>Euthyneura</taxon>
        <taxon>Panpulmonata</taxon>
        <taxon>Sacoglossa</taxon>
        <taxon>Placobranchoidea</taxon>
        <taxon>Plakobranchidae</taxon>
        <taxon>Elysia</taxon>
    </lineage>
</organism>
<name>A0AAE0YBS9_9GAST</name>
<evidence type="ECO:0000313" key="2">
    <source>
        <dbReference type="EMBL" id="KAK3738990.1"/>
    </source>
</evidence>